<sequence length="371" mass="40925">MFISGKKLCILLTAIGSVLADAKNECNFLNTLLGQEESYDCCSLGYPYIKCNKDHITYINLNDMTITKSEFPASFGDLSQLTVLNISNKGIKGSLPSDFENLGSLVELNLSGNEISGEIPSNISKLTNLKTLNLSKNKITSFPKEITELPLLTDLILNENSIEGNIIEEVKNFKNLRVLDLGSNNLNGTIPDAIVQIKDLVKLNLSNNKLEGEIPKAIGDLSSLKYLILNKNNLSGEIPSSIEKLIMTEIDVSDNTLLYGKVPDLSYTTVNHVCKYKNTELCFKKDSKDSKCEYENYECSNCVSNAQKDSNGICRCKENFTGIGYDSCSSISDLDDNGLNNEKDAANFRSSFQSLTIASIIIIATYLLYLM</sequence>
<dbReference type="PROSITE" id="PS51450">
    <property type="entry name" value="LRR"/>
    <property type="match status" value="1"/>
</dbReference>
<dbReference type="GO" id="GO:0005886">
    <property type="term" value="C:plasma membrane"/>
    <property type="evidence" value="ECO:0007669"/>
    <property type="project" value="UniProtKB-SubCell"/>
</dbReference>
<dbReference type="GO" id="GO:0005524">
    <property type="term" value="F:ATP binding"/>
    <property type="evidence" value="ECO:0007669"/>
    <property type="project" value="UniProtKB-KW"/>
</dbReference>
<keyword evidence="6" id="KW-0677">Repeat</keyword>
<keyword evidence="9 10" id="KW-0472">Membrane</keyword>
<evidence type="ECO:0000256" key="2">
    <source>
        <dbReference type="ARBA" id="ARBA00004236"/>
    </source>
</evidence>
<dbReference type="FunFam" id="3.80.10.10:FF:000299">
    <property type="entry name" value="Piriformospora indica-insensitive protein 2"/>
    <property type="match status" value="1"/>
</dbReference>
<gene>
    <name evidence="12" type="ORF">LY90DRAFT_678166</name>
</gene>
<feature type="signal peptide" evidence="11">
    <location>
        <begin position="1"/>
        <end position="20"/>
    </location>
</feature>
<dbReference type="Pfam" id="PF12799">
    <property type="entry name" value="LRR_4"/>
    <property type="match status" value="1"/>
</dbReference>
<protein>
    <submittedName>
        <fullName evidence="12">L domain-like protein</fullName>
    </submittedName>
</protein>
<dbReference type="PANTHER" id="PTHR48053">
    <property type="entry name" value="LEUCINE RICH REPEAT FAMILY PROTEIN, EXPRESSED"/>
    <property type="match status" value="1"/>
</dbReference>
<keyword evidence="3" id="KW-1003">Cell membrane</keyword>
<evidence type="ECO:0000313" key="12">
    <source>
        <dbReference type="EMBL" id="ORY08885.1"/>
    </source>
</evidence>
<dbReference type="InterPro" id="IPR032675">
    <property type="entry name" value="LRR_dom_sf"/>
</dbReference>
<evidence type="ECO:0000256" key="4">
    <source>
        <dbReference type="ARBA" id="ARBA00022614"/>
    </source>
</evidence>
<evidence type="ECO:0000256" key="8">
    <source>
        <dbReference type="ARBA" id="ARBA00022840"/>
    </source>
</evidence>
<dbReference type="OrthoDB" id="676979at2759"/>
<keyword evidence="10" id="KW-1133">Transmembrane helix</keyword>
<reference evidence="12 13" key="1">
    <citation type="submission" date="2016-08" db="EMBL/GenBank/DDBJ databases">
        <title>A Parts List for Fungal Cellulosomes Revealed by Comparative Genomics.</title>
        <authorList>
            <consortium name="DOE Joint Genome Institute"/>
            <person name="Haitjema C.H."/>
            <person name="Gilmore S.P."/>
            <person name="Henske J.K."/>
            <person name="Solomon K.V."/>
            <person name="De Groot R."/>
            <person name="Kuo A."/>
            <person name="Mondo S.J."/>
            <person name="Salamov A.A."/>
            <person name="Labutti K."/>
            <person name="Zhao Z."/>
            <person name="Chiniquy J."/>
            <person name="Barry K."/>
            <person name="Brewer H.M."/>
            <person name="Purvine S.O."/>
            <person name="Wright A.T."/>
            <person name="Boxma B."/>
            <person name="Van Alen T."/>
            <person name="Hackstein J.H."/>
            <person name="Baker S.E."/>
            <person name="Grigoriev I.V."/>
            <person name="O'Malley M.A."/>
        </authorList>
    </citation>
    <scope>NUCLEOTIDE SEQUENCE [LARGE SCALE GENOMIC DNA]</scope>
    <source>
        <strain evidence="12 13">G1</strain>
    </source>
</reference>
<dbReference type="PANTHER" id="PTHR48053:SF126">
    <property type="entry name" value="MDIS1-INTERACTING RECEPTOR LIKE KINASE 2-LIKE ISOFORM X1"/>
    <property type="match status" value="1"/>
</dbReference>
<keyword evidence="13" id="KW-1185">Reference proteome</keyword>
<evidence type="ECO:0000256" key="6">
    <source>
        <dbReference type="ARBA" id="ARBA00022737"/>
    </source>
</evidence>
<dbReference type="Proteomes" id="UP000193920">
    <property type="component" value="Unassembled WGS sequence"/>
</dbReference>
<evidence type="ECO:0000313" key="13">
    <source>
        <dbReference type="Proteomes" id="UP000193920"/>
    </source>
</evidence>
<dbReference type="InterPro" id="IPR025875">
    <property type="entry name" value="Leu-rich_rpt_4"/>
</dbReference>
<comment type="caution">
    <text evidence="12">The sequence shown here is derived from an EMBL/GenBank/DDBJ whole genome shotgun (WGS) entry which is preliminary data.</text>
</comment>
<dbReference type="EMBL" id="MCOG01000415">
    <property type="protein sequence ID" value="ORY08885.1"/>
    <property type="molecule type" value="Genomic_DNA"/>
</dbReference>
<keyword evidence="7" id="KW-0547">Nucleotide-binding</keyword>
<dbReference type="InterPro" id="IPR051716">
    <property type="entry name" value="Plant_RL_S/T_kinase"/>
</dbReference>
<keyword evidence="4" id="KW-0433">Leucine-rich repeat</keyword>
<evidence type="ECO:0000256" key="3">
    <source>
        <dbReference type="ARBA" id="ARBA00022475"/>
    </source>
</evidence>
<keyword evidence="5 11" id="KW-0732">Signal</keyword>
<accession>A0A1Y1ZGE4</accession>
<name>A0A1Y1ZGE4_9FUNG</name>
<dbReference type="AlphaFoldDB" id="A0A1Y1ZGE4"/>
<dbReference type="Pfam" id="PF00560">
    <property type="entry name" value="LRR_1"/>
    <property type="match status" value="2"/>
</dbReference>
<dbReference type="SUPFAM" id="SSF52058">
    <property type="entry name" value="L domain-like"/>
    <property type="match status" value="1"/>
</dbReference>
<proteinExistence type="predicted"/>
<evidence type="ECO:0000256" key="5">
    <source>
        <dbReference type="ARBA" id="ARBA00022729"/>
    </source>
</evidence>
<dbReference type="InterPro" id="IPR001611">
    <property type="entry name" value="Leu-rich_rpt"/>
</dbReference>
<dbReference type="Pfam" id="PF13855">
    <property type="entry name" value="LRR_8"/>
    <property type="match status" value="1"/>
</dbReference>
<organism evidence="12 13">
    <name type="scientific">Neocallimastix californiae</name>
    <dbReference type="NCBI Taxonomy" id="1754190"/>
    <lineage>
        <taxon>Eukaryota</taxon>
        <taxon>Fungi</taxon>
        <taxon>Fungi incertae sedis</taxon>
        <taxon>Chytridiomycota</taxon>
        <taxon>Chytridiomycota incertae sedis</taxon>
        <taxon>Neocallimastigomycetes</taxon>
        <taxon>Neocallimastigales</taxon>
        <taxon>Neocallimastigaceae</taxon>
        <taxon>Neocallimastix</taxon>
    </lineage>
</organism>
<dbReference type="SMART" id="SM00369">
    <property type="entry name" value="LRR_TYP"/>
    <property type="match status" value="4"/>
</dbReference>
<dbReference type="STRING" id="1754190.A0A1Y1ZGE4"/>
<evidence type="ECO:0000256" key="9">
    <source>
        <dbReference type="ARBA" id="ARBA00023136"/>
    </source>
</evidence>
<dbReference type="FunFam" id="3.80.10.10:FF:000383">
    <property type="entry name" value="Leucine-rich repeat receptor protein kinase EMS1"/>
    <property type="match status" value="1"/>
</dbReference>
<evidence type="ECO:0000256" key="10">
    <source>
        <dbReference type="SAM" id="Phobius"/>
    </source>
</evidence>
<evidence type="ECO:0000256" key="7">
    <source>
        <dbReference type="ARBA" id="ARBA00022741"/>
    </source>
</evidence>
<dbReference type="InterPro" id="IPR003591">
    <property type="entry name" value="Leu-rich_rpt_typical-subtyp"/>
</dbReference>
<keyword evidence="10" id="KW-0812">Transmembrane</keyword>
<evidence type="ECO:0000256" key="11">
    <source>
        <dbReference type="SAM" id="SignalP"/>
    </source>
</evidence>
<dbReference type="Gene3D" id="3.80.10.10">
    <property type="entry name" value="Ribonuclease Inhibitor"/>
    <property type="match status" value="2"/>
</dbReference>
<comment type="subcellular location">
    <subcellularLocation>
        <location evidence="2">Cell membrane</location>
    </subcellularLocation>
    <subcellularLocation>
        <location evidence="1">Membrane</location>
        <topology evidence="1">Single-pass membrane protein</topology>
    </subcellularLocation>
</comment>
<feature type="chain" id="PRO_5012033610" evidence="11">
    <location>
        <begin position="21"/>
        <end position="371"/>
    </location>
</feature>
<evidence type="ECO:0000256" key="1">
    <source>
        <dbReference type="ARBA" id="ARBA00004167"/>
    </source>
</evidence>
<feature type="transmembrane region" description="Helical" evidence="10">
    <location>
        <begin position="352"/>
        <end position="370"/>
    </location>
</feature>
<keyword evidence="8" id="KW-0067">ATP-binding</keyword>